<accession>A0A0K8TY15</accession>
<sequence>MFVAFVVFYVKLLFLQSLLLLLLTSLLAGAHICSLTHTVALPHHCNPVPRQNSHSTPQMTTIYDTTNQPFLYTIERYLLTLLALPACLLVSTPVVEYSQQASQSSHNVNLSACTVRQTVSETASQPVRHFDFSVVFCSTIAFTTS</sequence>
<dbReference type="AlphaFoldDB" id="A0A0K8TY15"/>
<organism evidence="1">
    <name type="scientific">Bactrocera latifrons</name>
    <name type="common">Malaysian fruit fly</name>
    <name type="synonym">Chaetodacus latifrons</name>
    <dbReference type="NCBI Taxonomy" id="174628"/>
    <lineage>
        <taxon>Eukaryota</taxon>
        <taxon>Metazoa</taxon>
        <taxon>Ecdysozoa</taxon>
        <taxon>Arthropoda</taxon>
        <taxon>Hexapoda</taxon>
        <taxon>Insecta</taxon>
        <taxon>Pterygota</taxon>
        <taxon>Neoptera</taxon>
        <taxon>Endopterygota</taxon>
        <taxon>Diptera</taxon>
        <taxon>Brachycera</taxon>
        <taxon>Muscomorpha</taxon>
        <taxon>Tephritoidea</taxon>
        <taxon>Tephritidae</taxon>
        <taxon>Bactrocera</taxon>
        <taxon>Bactrocera</taxon>
    </lineage>
</organism>
<gene>
    <name evidence="1" type="ORF">c4_g2_i6</name>
</gene>
<dbReference type="EMBL" id="GDHF01032955">
    <property type="protein sequence ID" value="JAI19359.1"/>
    <property type="molecule type" value="Transcribed_RNA"/>
</dbReference>
<proteinExistence type="predicted"/>
<reference evidence="1" key="1">
    <citation type="submission" date="2015-06" db="EMBL/GenBank/DDBJ databases">
        <authorList>
            <person name="Hoefler B.C."/>
            <person name="Straight P.D."/>
        </authorList>
    </citation>
    <scope>NUCLEOTIDE SEQUENCE</scope>
</reference>
<protein>
    <submittedName>
        <fullName evidence="1">Uncharacterized protein</fullName>
    </submittedName>
</protein>
<name>A0A0K8TY15_BACLA</name>
<evidence type="ECO:0000313" key="1">
    <source>
        <dbReference type="EMBL" id="JAI19359.1"/>
    </source>
</evidence>